<dbReference type="EMBL" id="GBRH01243840">
    <property type="protein sequence ID" value="JAD54055.1"/>
    <property type="molecule type" value="Transcribed_RNA"/>
</dbReference>
<proteinExistence type="predicted"/>
<sequence length="32" mass="3728">MNRTHQINVKDELSDTSAKGYYECKMLFCTNS</sequence>
<organism evidence="1">
    <name type="scientific">Arundo donax</name>
    <name type="common">Giant reed</name>
    <name type="synonym">Donax arundinaceus</name>
    <dbReference type="NCBI Taxonomy" id="35708"/>
    <lineage>
        <taxon>Eukaryota</taxon>
        <taxon>Viridiplantae</taxon>
        <taxon>Streptophyta</taxon>
        <taxon>Embryophyta</taxon>
        <taxon>Tracheophyta</taxon>
        <taxon>Spermatophyta</taxon>
        <taxon>Magnoliopsida</taxon>
        <taxon>Liliopsida</taxon>
        <taxon>Poales</taxon>
        <taxon>Poaceae</taxon>
        <taxon>PACMAD clade</taxon>
        <taxon>Arundinoideae</taxon>
        <taxon>Arundineae</taxon>
        <taxon>Arundo</taxon>
    </lineage>
</organism>
<accession>A0A0A9AYS3</accession>
<name>A0A0A9AYS3_ARUDO</name>
<reference evidence="1" key="1">
    <citation type="submission" date="2014-09" db="EMBL/GenBank/DDBJ databases">
        <authorList>
            <person name="Magalhaes I.L.F."/>
            <person name="Oliveira U."/>
            <person name="Santos F.R."/>
            <person name="Vidigal T.H.D.A."/>
            <person name="Brescovit A.D."/>
            <person name="Santos A.J."/>
        </authorList>
    </citation>
    <scope>NUCLEOTIDE SEQUENCE</scope>
    <source>
        <tissue evidence="1">Shoot tissue taken approximately 20 cm above the soil surface</tissue>
    </source>
</reference>
<protein>
    <submittedName>
        <fullName evidence="1">Uncharacterized protein</fullName>
    </submittedName>
</protein>
<dbReference type="AlphaFoldDB" id="A0A0A9AYS3"/>
<reference evidence="1" key="2">
    <citation type="journal article" date="2015" name="Data Brief">
        <title>Shoot transcriptome of the giant reed, Arundo donax.</title>
        <authorList>
            <person name="Barrero R.A."/>
            <person name="Guerrero F.D."/>
            <person name="Moolhuijzen P."/>
            <person name="Goolsby J.A."/>
            <person name="Tidwell J."/>
            <person name="Bellgard S.E."/>
            <person name="Bellgard M.I."/>
        </authorList>
    </citation>
    <scope>NUCLEOTIDE SEQUENCE</scope>
    <source>
        <tissue evidence="1">Shoot tissue taken approximately 20 cm above the soil surface</tissue>
    </source>
</reference>
<evidence type="ECO:0000313" key="1">
    <source>
        <dbReference type="EMBL" id="JAD54055.1"/>
    </source>
</evidence>